<keyword evidence="3" id="KW-1185">Reference proteome</keyword>
<evidence type="ECO:0000313" key="3">
    <source>
        <dbReference type="Proteomes" id="UP001055940"/>
    </source>
</evidence>
<dbReference type="Pfam" id="PF12476">
    <property type="entry name" value="DUF3696"/>
    <property type="match status" value="1"/>
</dbReference>
<accession>A0ABY5DJA0</accession>
<reference evidence="2" key="1">
    <citation type="submission" date="2022-06" db="EMBL/GenBank/DDBJ databases">
        <authorList>
            <person name="Ping M."/>
        </authorList>
    </citation>
    <scope>NUCLEOTIDE SEQUENCE</scope>
    <source>
        <strain evidence="2">JCM11759T</strain>
    </source>
</reference>
<dbReference type="InterPro" id="IPR022532">
    <property type="entry name" value="DUF3696"/>
</dbReference>
<organism evidence="2 3">
    <name type="scientific">Nocardiopsis exhalans</name>
    <dbReference type="NCBI Taxonomy" id="163604"/>
    <lineage>
        <taxon>Bacteria</taxon>
        <taxon>Bacillati</taxon>
        <taxon>Actinomycetota</taxon>
        <taxon>Actinomycetes</taxon>
        <taxon>Streptosporangiales</taxon>
        <taxon>Nocardiopsidaceae</taxon>
        <taxon>Nocardiopsis</taxon>
    </lineage>
</organism>
<proteinExistence type="predicted"/>
<evidence type="ECO:0000313" key="2">
    <source>
        <dbReference type="EMBL" id="USY23278.1"/>
    </source>
</evidence>
<evidence type="ECO:0000259" key="1">
    <source>
        <dbReference type="Pfam" id="PF12476"/>
    </source>
</evidence>
<dbReference type="Proteomes" id="UP001055940">
    <property type="component" value="Chromosome"/>
</dbReference>
<gene>
    <name evidence="2" type="ORF">NE857_13655</name>
</gene>
<protein>
    <submittedName>
        <fullName evidence="2">DUF3696 domain-containing protein</fullName>
    </submittedName>
</protein>
<feature type="domain" description="DUF3696" evidence="1">
    <location>
        <begin position="21"/>
        <end position="70"/>
    </location>
</feature>
<dbReference type="EMBL" id="CP099837">
    <property type="protein sequence ID" value="USY23278.1"/>
    <property type="molecule type" value="Genomic_DNA"/>
</dbReference>
<name>A0ABY5DJA0_9ACTN</name>
<sequence length="72" mass="7950">METHSDHILNGLRLAVKEGELPPESVALHYFRNQGTGATEITSPAIGPDGMLSQWPDGFFDEWDNAVLRLLS</sequence>